<dbReference type="PANTHER" id="PTHR13832:SF236">
    <property type="entry name" value="PROTEIN PHOSPHATASE 1M"/>
    <property type="match status" value="1"/>
</dbReference>
<evidence type="ECO:0000259" key="1">
    <source>
        <dbReference type="PROSITE" id="PS51746"/>
    </source>
</evidence>
<dbReference type="InterPro" id="IPR015655">
    <property type="entry name" value="PP2C"/>
</dbReference>
<dbReference type="SMART" id="SM00332">
    <property type="entry name" value="PP2Cc"/>
    <property type="match status" value="1"/>
</dbReference>
<dbReference type="Pfam" id="PF00481">
    <property type="entry name" value="PP2C"/>
    <property type="match status" value="2"/>
</dbReference>
<dbReference type="InterPro" id="IPR001932">
    <property type="entry name" value="PPM-type_phosphatase-like_dom"/>
</dbReference>
<evidence type="ECO:0000313" key="3">
    <source>
        <dbReference type="Proteomes" id="UP001066276"/>
    </source>
</evidence>
<keyword evidence="3" id="KW-1185">Reference proteome</keyword>
<dbReference type="SUPFAM" id="SSF81606">
    <property type="entry name" value="PP2C-like"/>
    <property type="match status" value="1"/>
</dbReference>
<feature type="domain" description="PPM-type phosphatase" evidence="1">
    <location>
        <begin position="72"/>
        <end position="456"/>
    </location>
</feature>
<dbReference type="PROSITE" id="PS51746">
    <property type="entry name" value="PPM_2"/>
    <property type="match status" value="1"/>
</dbReference>
<proteinExistence type="predicted"/>
<dbReference type="GO" id="GO:0005739">
    <property type="term" value="C:mitochondrion"/>
    <property type="evidence" value="ECO:0007669"/>
    <property type="project" value="TreeGrafter"/>
</dbReference>
<organism evidence="2 3">
    <name type="scientific">Pleurodeles waltl</name>
    <name type="common">Iberian ribbed newt</name>
    <dbReference type="NCBI Taxonomy" id="8319"/>
    <lineage>
        <taxon>Eukaryota</taxon>
        <taxon>Metazoa</taxon>
        <taxon>Chordata</taxon>
        <taxon>Craniata</taxon>
        <taxon>Vertebrata</taxon>
        <taxon>Euteleostomi</taxon>
        <taxon>Amphibia</taxon>
        <taxon>Batrachia</taxon>
        <taxon>Caudata</taxon>
        <taxon>Salamandroidea</taxon>
        <taxon>Salamandridae</taxon>
        <taxon>Pleurodelinae</taxon>
        <taxon>Pleurodeles</taxon>
    </lineage>
</organism>
<protein>
    <recommendedName>
        <fullName evidence="1">PPM-type phosphatase domain-containing protein</fullName>
    </recommendedName>
</protein>
<name>A0AAV7N1I5_PLEWA</name>
<dbReference type="Gene3D" id="3.60.40.10">
    <property type="entry name" value="PPM-type phosphatase domain"/>
    <property type="match status" value="1"/>
</dbReference>
<dbReference type="AlphaFoldDB" id="A0AAV7N1I5"/>
<gene>
    <name evidence="2" type="ORF">NDU88_007232</name>
</gene>
<dbReference type="InterPro" id="IPR036457">
    <property type="entry name" value="PPM-type-like_dom_sf"/>
</dbReference>
<reference evidence="2" key="1">
    <citation type="journal article" date="2022" name="bioRxiv">
        <title>Sequencing and chromosome-scale assembly of the giantPleurodeles waltlgenome.</title>
        <authorList>
            <person name="Brown T."/>
            <person name="Elewa A."/>
            <person name="Iarovenko S."/>
            <person name="Subramanian E."/>
            <person name="Araus A.J."/>
            <person name="Petzold A."/>
            <person name="Susuki M."/>
            <person name="Suzuki K.-i.T."/>
            <person name="Hayashi T."/>
            <person name="Toyoda A."/>
            <person name="Oliveira C."/>
            <person name="Osipova E."/>
            <person name="Leigh N.D."/>
            <person name="Simon A."/>
            <person name="Yun M.H."/>
        </authorList>
    </citation>
    <scope>NUCLEOTIDE SEQUENCE</scope>
    <source>
        <strain evidence="2">20211129_DDA</strain>
        <tissue evidence="2">Liver</tissue>
    </source>
</reference>
<sequence length="464" mass="52591">MSFAWVRKLFSTKSRRSFPEEGDSGPVARELKAQKTMVPRRPRFLPASYKEGKSLGLRPISSSTKDWPLLWDTGYAEVINAQKSVTNEDQAVCCHINIRTTRLQMDIEEASKVNPEKCVTACYWALFDGHGGPVAATLAAQYLHFCIKQKLEEIMEGIDGPHPPMHLTARRLYKSDPEFVKEKGISQEHVVIGALESAFQECDEMIGQEMTLGSQADGCTSLVAFCLQRKLYIANAGDSRALLIQKQSLLQLSTEFTPELERKRIQHLAFIYPTLLAGEFTRFEFPRRLKRDELGQKVLYRDYYMDGWGYKTVDEADLRYPLIHGQGRTTRLLGTLAVSRGLGDHHLKVFESDVAVKPFLSCIPEVKVLDLSAMDFLEDDVLIMATDGLWDVLCNEEVARITRSFLNDNRVDPSRFSELAARLVHLARGSFSEQQWILDNNSPASYDDISVFVIPLLRHRGHDT</sequence>
<dbReference type="CDD" id="cd00143">
    <property type="entry name" value="PP2Cc"/>
    <property type="match status" value="1"/>
</dbReference>
<dbReference type="Proteomes" id="UP001066276">
    <property type="component" value="Chromosome 9"/>
</dbReference>
<dbReference type="GO" id="GO:0004741">
    <property type="term" value="F:[pyruvate dehydrogenase (acetyl-transferring)]-phosphatase activity"/>
    <property type="evidence" value="ECO:0007669"/>
    <property type="project" value="TreeGrafter"/>
</dbReference>
<dbReference type="PANTHER" id="PTHR13832">
    <property type="entry name" value="PROTEIN PHOSPHATASE 2C"/>
    <property type="match status" value="1"/>
</dbReference>
<evidence type="ECO:0000313" key="2">
    <source>
        <dbReference type="EMBL" id="KAJ1109875.1"/>
    </source>
</evidence>
<comment type="caution">
    <text evidence="2">The sequence shown here is derived from an EMBL/GenBank/DDBJ whole genome shotgun (WGS) entry which is preliminary data.</text>
</comment>
<accession>A0AAV7N1I5</accession>
<dbReference type="EMBL" id="JANPWB010000013">
    <property type="protein sequence ID" value="KAJ1109875.1"/>
    <property type="molecule type" value="Genomic_DNA"/>
</dbReference>